<dbReference type="Gene3D" id="3.40.50.140">
    <property type="match status" value="1"/>
</dbReference>
<dbReference type="InterPro" id="IPR028612">
    <property type="entry name" value="Topoisom_1_IA"/>
</dbReference>
<dbReference type="Gene3D" id="1.10.460.10">
    <property type="entry name" value="Topoisomerase I, domain 2"/>
    <property type="match status" value="1"/>
</dbReference>
<dbReference type="SUPFAM" id="SSF56712">
    <property type="entry name" value="Prokaryotic type I DNA topoisomerase"/>
    <property type="match status" value="1"/>
</dbReference>
<feature type="region of interest" description="Interaction with DNA" evidence="12">
    <location>
        <begin position="215"/>
        <end position="220"/>
    </location>
</feature>
<keyword evidence="17" id="KW-1185">Reference proteome</keyword>
<dbReference type="OrthoDB" id="9804262at2"/>
<feature type="site" description="Interaction with DNA" evidence="12">
    <location>
        <position position="528"/>
    </location>
</feature>
<comment type="caution">
    <text evidence="12">Lacks conserved residue(s) required for the propagation of feature annotation.</text>
</comment>
<feature type="compositionally biased region" description="Basic and acidic residues" evidence="13">
    <location>
        <begin position="62"/>
        <end position="84"/>
    </location>
</feature>
<comment type="similarity">
    <text evidence="2 12">Belongs to the type IA topoisomerase family.</text>
</comment>
<evidence type="ECO:0000256" key="13">
    <source>
        <dbReference type="SAM" id="MobiDB-lite"/>
    </source>
</evidence>
<protein>
    <recommendedName>
        <fullName evidence="12">DNA topoisomerase 1</fullName>
        <ecNumber evidence="12">5.6.2.1</ecNumber>
    </recommendedName>
    <alternativeName>
        <fullName evidence="12">DNA topoisomerase I</fullName>
    </alternativeName>
</protein>
<dbReference type="SMART" id="SM00436">
    <property type="entry name" value="TOP1Bc"/>
    <property type="match status" value="1"/>
</dbReference>
<dbReference type="PANTHER" id="PTHR42785">
    <property type="entry name" value="DNA TOPOISOMERASE, TYPE IA, CORE"/>
    <property type="match status" value="1"/>
</dbReference>
<evidence type="ECO:0000256" key="6">
    <source>
        <dbReference type="ARBA" id="ARBA00022833"/>
    </source>
</evidence>
<dbReference type="InterPro" id="IPR034149">
    <property type="entry name" value="TOPRIM_TopoI"/>
</dbReference>
<keyword evidence="7" id="KW-0460">Magnesium</keyword>
<dbReference type="RefSeq" id="WP_092619121.1">
    <property type="nucleotide sequence ID" value="NZ_FMYK01000004.1"/>
</dbReference>
<feature type="site" description="Interaction with DNA" evidence="12">
    <location>
        <position position="191"/>
    </location>
</feature>
<dbReference type="SMART" id="SM00493">
    <property type="entry name" value="TOPRIM"/>
    <property type="match status" value="1"/>
</dbReference>
<feature type="region of interest" description="Disordered" evidence="13">
    <location>
        <begin position="54"/>
        <end position="84"/>
    </location>
</feature>
<dbReference type="InterPro" id="IPR003602">
    <property type="entry name" value="Topo_IA_DNA-bd_dom"/>
</dbReference>
<keyword evidence="3" id="KW-0479">Metal-binding</keyword>
<organism evidence="16 17">
    <name type="scientific">Acinetobacter marinus</name>
    <dbReference type="NCBI Taxonomy" id="281375"/>
    <lineage>
        <taxon>Bacteria</taxon>
        <taxon>Pseudomonadati</taxon>
        <taxon>Pseudomonadota</taxon>
        <taxon>Gammaproteobacteria</taxon>
        <taxon>Moraxellales</taxon>
        <taxon>Moraxellaceae</taxon>
        <taxon>Acinetobacter</taxon>
    </lineage>
</organism>
<evidence type="ECO:0000256" key="2">
    <source>
        <dbReference type="ARBA" id="ARBA00009446"/>
    </source>
</evidence>
<feature type="domain" description="Toprim" evidence="14">
    <location>
        <begin position="21"/>
        <end position="165"/>
    </location>
</feature>
<dbReference type="EMBL" id="FMYK01000004">
    <property type="protein sequence ID" value="SDC32624.1"/>
    <property type="molecule type" value="Genomic_DNA"/>
</dbReference>
<dbReference type="Gene3D" id="2.70.20.10">
    <property type="entry name" value="Topoisomerase I, domain 3"/>
    <property type="match status" value="1"/>
</dbReference>
<evidence type="ECO:0000256" key="12">
    <source>
        <dbReference type="HAMAP-Rule" id="MF_00952"/>
    </source>
</evidence>
<dbReference type="FunFam" id="1.10.290.10:FF:000002">
    <property type="entry name" value="DNA topoisomerase 1"/>
    <property type="match status" value="1"/>
</dbReference>
<dbReference type="GO" id="GO:0003917">
    <property type="term" value="F:DNA topoisomerase type I (single strand cut, ATP-independent) activity"/>
    <property type="evidence" value="ECO:0007669"/>
    <property type="project" value="UniProtKB-UniRule"/>
</dbReference>
<dbReference type="InterPro" id="IPR023406">
    <property type="entry name" value="Topo_IA_AS"/>
</dbReference>
<keyword evidence="5" id="KW-0863">Zinc-finger</keyword>
<feature type="site" description="Interaction with DNA" evidence="12">
    <location>
        <position position="192"/>
    </location>
</feature>
<dbReference type="Pfam" id="PF01131">
    <property type="entry name" value="Topoisom_bac"/>
    <property type="match status" value="1"/>
</dbReference>
<dbReference type="PRINTS" id="PR00417">
    <property type="entry name" value="PRTPISMRASEI"/>
</dbReference>
<keyword evidence="9 12" id="KW-0238">DNA-binding</keyword>
<dbReference type="AlphaFoldDB" id="A0A1G6KNS6"/>
<dbReference type="PROSITE" id="PS00396">
    <property type="entry name" value="TOPO_IA_1"/>
    <property type="match status" value="1"/>
</dbReference>
<dbReference type="PROSITE" id="PS52039">
    <property type="entry name" value="TOPO_IA_2"/>
    <property type="match status" value="1"/>
</dbReference>
<dbReference type="Pfam" id="PF01751">
    <property type="entry name" value="Toprim"/>
    <property type="match status" value="1"/>
</dbReference>
<feature type="compositionally biased region" description="Low complexity" evidence="13">
    <location>
        <begin position="1"/>
        <end position="20"/>
    </location>
</feature>
<dbReference type="InterPro" id="IPR013825">
    <property type="entry name" value="Topo_IA_cen_sub2"/>
</dbReference>
<dbReference type="Pfam" id="PF08272">
    <property type="entry name" value="Zn_Ribbon_Topo"/>
    <property type="match status" value="2"/>
</dbReference>
<dbReference type="Gene3D" id="1.10.290.10">
    <property type="entry name" value="Topoisomerase I, domain 4"/>
    <property type="match status" value="1"/>
</dbReference>
<dbReference type="InterPro" id="IPR013263">
    <property type="entry name" value="TopoI_Znr_bac"/>
</dbReference>
<evidence type="ECO:0000256" key="9">
    <source>
        <dbReference type="ARBA" id="ARBA00023125"/>
    </source>
</evidence>
<evidence type="ECO:0000256" key="7">
    <source>
        <dbReference type="ARBA" id="ARBA00022842"/>
    </source>
</evidence>
<feature type="site" description="Interaction with DNA" evidence="12">
    <location>
        <position position="51"/>
    </location>
</feature>
<dbReference type="InterPro" id="IPR023405">
    <property type="entry name" value="Topo_IA_core_domain"/>
</dbReference>
<dbReference type="CDD" id="cd00186">
    <property type="entry name" value="TOP1Ac"/>
    <property type="match status" value="1"/>
</dbReference>
<evidence type="ECO:0000313" key="16">
    <source>
        <dbReference type="EMBL" id="SDC32624.1"/>
    </source>
</evidence>
<dbReference type="InterPro" id="IPR005733">
    <property type="entry name" value="TopoI_bac-type"/>
</dbReference>
<dbReference type="CDD" id="cd03363">
    <property type="entry name" value="TOPRIM_TopoIA_TopoI"/>
    <property type="match status" value="1"/>
</dbReference>
<dbReference type="InterPro" id="IPR013826">
    <property type="entry name" value="Topo_IA_cen_sub3"/>
</dbReference>
<dbReference type="SMART" id="SM00437">
    <property type="entry name" value="TOP1Ac"/>
    <property type="match status" value="1"/>
</dbReference>
<reference evidence="17" key="1">
    <citation type="submission" date="2016-09" db="EMBL/GenBank/DDBJ databases">
        <authorList>
            <person name="Varghese N."/>
            <person name="Submissions S."/>
        </authorList>
    </citation>
    <scope>NUCLEOTIDE SEQUENCE [LARGE SCALE GENOMIC DNA]</scope>
    <source>
        <strain evidence="17">ANC 3699</strain>
    </source>
</reference>
<dbReference type="EC" id="5.6.2.1" evidence="12"/>
<dbReference type="InterPro" id="IPR013497">
    <property type="entry name" value="Topo_IA_cen"/>
</dbReference>
<comment type="subunit">
    <text evidence="12">Monomer.</text>
</comment>
<dbReference type="GO" id="GO:0008270">
    <property type="term" value="F:zinc ion binding"/>
    <property type="evidence" value="ECO:0007669"/>
    <property type="project" value="UniProtKB-KW"/>
</dbReference>
<evidence type="ECO:0000313" key="17">
    <source>
        <dbReference type="Proteomes" id="UP000242317"/>
    </source>
</evidence>
<dbReference type="PROSITE" id="PS50880">
    <property type="entry name" value="TOPRIM"/>
    <property type="match status" value="1"/>
</dbReference>
<dbReference type="FunFam" id="3.40.50.140:FF:000001">
    <property type="entry name" value="DNA topoisomerase 1"/>
    <property type="match status" value="1"/>
</dbReference>
<comment type="catalytic activity">
    <reaction evidence="1 12">
        <text>ATP-independent breakage of single-stranded DNA, followed by passage and rejoining.</text>
        <dbReference type="EC" id="5.6.2.1"/>
    </reaction>
</comment>
<dbReference type="Pfam" id="PF21372">
    <property type="entry name" value="Zn_ribbon_bTOP1"/>
    <property type="match status" value="1"/>
</dbReference>
<sequence length="882" mass="98591">MASTAKSTSASKSATSGAKGRSLVIVESPAKAKTINKYLGSNFIVKSSVGHVRDLPTGASKSNEKKTAEKKTTRAKQTPEEKALKAQSALVKRMGVDPEHDWIAQYEVLPGKENVVADLKKLAKDADAIYLATDLDREGEAIAWHLKEVIGGDDSRYHRVVFNEITKNAIQEAFKVPTRLDTNRVNAQQARRFLDRVVGFMVSPLLWEKVARGLSAGRVQSVAVKLVVQREREIRAFVPEEYWQIFADTLRKKDDIRLEAVKQNGKTLKLQNKQQTDAVLEVLKNAEFKVSNREDKPTRVNPSAPYITSTLQQAASTRLGFSVKKTMMMAQRLYEAGFITYMRTDSTFLSDDAVNMVRTHIEHSYGEKYLPAKPNRYGNKAGAQEAHEAIRPSNVAFVGSDLTAMERDAQRLYDLIWRQFVACQMTPAEYLSSTLLVDANGVELKAKGRTLVFDGFTKVRGQNKSDDDVLLPAVKVGEVLDLQKLDPSQHFTKPPARFTEASLVKELEKRGIGRPSTYAAIISTIQDRGYVKLENRRLFAEKMGEIVTDRLDESFNNLMNYDFTADLEGQLDRVAVGERNWKELLDSFYGDFKQRLNTAASEQGMRRNEPVEVPDVHCPTCDRPMQIRTGTTGVFLGCSGYNLPPKERCKGTVNLAPVESLAVLSDDDNAETEDLRAKKRCPICETAMDSYILDGGRKLHICGNNPDCAGYEVETGEFKVKGYDGPTIPCDKCDAEMQFKTGRFGPYFACTNCDNTRKVLKNGQPAPPRADPIKMENLRSTKHDDFFVLRDGAAGLFLAASKFPKIRETRTPKVAEIRMVADQLDEKFKYLLKAPDTDPEGNASIIKFSRKNQAQYIASETADGKATKWSLIYQDGKWVEGK</sequence>
<name>A0A1G6KNS6_9GAMM</name>
<dbReference type="FunFam" id="3.30.65.10:FF:000002">
    <property type="entry name" value="DNA topoisomerase 1"/>
    <property type="match status" value="1"/>
</dbReference>
<dbReference type="Gene3D" id="2.20.25.10">
    <property type="match status" value="1"/>
</dbReference>
<dbReference type="Proteomes" id="UP000242317">
    <property type="component" value="Unassembled WGS sequence"/>
</dbReference>
<keyword evidence="10 12" id="KW-0413">Isomerase</keyword>
<dbReference type="GO" id="GO:0006265">
    <property type="term" value="P:DNA topological change"/>
    <property type="evidence" value="ECO:0007669"/>
    <property type="project" value="UniProtKB-UniRule"/>
</dbReference>
<evidence type="ECO:0000256" key="5">
    <source>
        <dbReference type="ARBA" id="ARBA00022771"/>
    </source>
</evidence>
<keyword evidence="8 12" id="KW-0799">Topoisomerase</keyword>
<evidence type="ECO:0000259" key="15">
    <source>
        <dbReference type="PROSITE" id="PS52039"/>
    </source>
</evidence>
<feature type="site" description="Interaction with DNA" evidence="12">
    <location>
        <position position="195"/>
    </location>
</feature>
<dbReference type="InterPro" id="IPR000380">
    <property type="entry name" value="Topo_IA"/>
</dbReference>
<dbReference type="Pfam" id="PF01396">
    <property type="entry name" value="Zn_ribbon_Top1"/>
    <property type="match status" value="2"/>
</dbReference>
<dbReference type="NCBIfam" id="TIGR01051">
    <property type="entry name" value="topA_bact"/>
    <property type="match status" value="1"/>
</dbReference>
<dbReference type="InterPro" id="IPR006171">
    <property type="entry name" value="TOPRIM_dom"/>
</dbReference>
<dbReference type="InterPro" id="IPR049330">
    <property type="entry name" value="TOP1_Znf"/>
</dbReference>
<dbReference type="PANTHER" id="PTHR42785:SF1">
    <property type="entry name" value="DNA TOPOISOMERASE"/>
    <property type="match status" value="1"/>
</dbReference>
<keyword evidence="6" id="KW-0862">Zinc</keyword>
<evidence type="ECO:0000256" key="8">
    <source>
        <dbReference type="ARBA" id="ARBA00023029"/>
    </source>
</evidence>
<evidence type="ECO:0000259" key="14">
    <source>
        <dbReference type="PROSITE" id="PS50880"/>
    </source>
</evidence>
<evidence type="ECO:0000256" key="3">
    <source>
        <dbReference type="ARBA" id="ARBA00022723"/>
    </source>
</evidence>
<keyword evidence="4" id="KW-0677">Repeat</keyword>
<evidence type="ECO:0000256" key="11">
    <source>
        <dbReference type="ARBA" id="ARBA00053060"/>
    </source>
</evidence>
<proteinExistence type="inferred from homology"/>
<feature type="region of interest" description="Disordered" evidence="13">
    <location>
        <begin position="1"/>
        <end position="23"/>
    </location>
</feature>
<dbReference type="InterPro" id="IPR003601">
    <property type="entry name" value="Topo_IA_2"/>
</dbReference>
<comment type="function">
    <text evidence="11 12">Releases the supercoiling and torsional tension of DNA, which is introduced during the DNA replication and transcription, by transiently cleaving and rejoining one strand of the DNA duplex. Introduces a single-strand break via transesterification at a target site in duplex DNA. The scissile phosphodiester is attacked by the catalytic tyrosine of the enzyme, resulting in the formation of a DNA-(5'-phosphotyrosyl)-enzyme intermediate and the expulsion of a 3'-OH DNA strand. The free DNA strand then undergoes passage around the unbroken strand, thus removing DNA supercoils. Finally, in the religation step, the DNA 3'-OH attacks the covalent intermediate to expel the active-site tyrosine and restore the DNA phosphodiester backbone.</text>
</comment>
<dbReference type="InterPro" id="IPR013498">
    <property type="entry name" value="Topo_IA_Znf"/>
</dbReference>
<evidence type="ECO:0000256" key="10">
    <source>
        <dbReference type="ARBA" id="ARBA00023235"/>
    </source>
</evidence>
<gene>
    <name evidence="12" type="primary">topA</name>
    <name evidence="16" type="ORF">SAMN05421749_104129</name>
</gene>
<feature type="active site" description="O-(5'-phospho-DNA)-tyrosine intermediate" evidence="12">
    <location>
        <position position="341"/>
    </location>
</feature>
<accession>A0A1G6KNS6</accession>
<evidence type="ECO:0000256" key="1">
    <source>
        <dbReference type="ARBA" id="ARBA00000213"/>
    </source>
</evidence>
<feature type="site" description="Interaction with DNA" evidence="12">
    <location>
        <position position="207"/>
    </location>
</feature>
<dbReference type="SUPFAM" id="SSF57783">
    <property type="entry name" value="Zinc beta-ribbon"/>
    <property type="match status" value="3"/>
</dbReference>
<dbReference type="HAMAP" id="MF_00952">
    <property type="entry name" value="Topoisom_1_prok"/>
    <property type="match status" value="1"/>
</dbReference>
<dbReference type="GO" id="GO:0005694">
    <property type="term" value="C:chromosome"/>
    <property type="evidence" value="ECO:0007669"/>
    <property type="project" value="InterPro"/>
</dbReference>
<feature type="domain" description="Topo IA-type catalytic" evidence="15">
    <location>
        <begin position="181"/>
        <end position="596"/>
    </location>
</feature>
<dbReference type="InterPro" id="IPR013824">
    <property type="entry name" value="Topo_IA_cen_sub1"/>
</dbReference>
<dbReference type="GO" id="GO:0003677">
    <property type="term" value="F:DNA binding"/>
    <property type="evidence" value="ECO:0007669"/>
    <property type="project" value="UniProtKB-KW"/>
</dbReference>
<feature type="site" description="Interaction with DNA" evidence="12">
    <location>
        <position position="343"/>
    </location>
</feature>
<evidence type="ECO:0000256" key="4">
    <source>
        <dbReference type="ARBA" id="ARBA00022737"/>
    </source>
</evidence>
<dbReference type="Gene3D" id="3.30.65.10">
    <property type="entry name" value="Bacterial Topoisomerase I, domain 1"/>
    <property type="match status" value="3"/>
</dbReference>